<dbReference type="GO" id="GO:0005737">
    <property type="term" value="C:cytoplasm"/>
    <property type="evidence" value="ECO:0007669"/>
    <property type="project" value="UniProtKB-SubCell"/>
</dbReference>
<dbReference type="SUPFAM" id="SSF50156">
    <property type="entry name" value="PDZ domain-like"/>
    <property type="match status" value="1"/>
</dbReference>
<feature type="chain" id="PRO_5013239004" description="Tricorn protease homolog" evidence="10">
    <location>
        <begin position="19"/>
        <end position="1106"/>
    </location>
</feature>
<dbReference type="SUPFAM" id="SSF52096">
    <property type="entry name" value="ClpP/crotonase"/>
    <property type="match status" value="1"/>
</dbReference>
<evidence type="ECO:0000256" key="3">
    <source>
        <dbReference type="ARBA" id="ARBA00022490"/>
    </source>
</evidence>
<keyword evidence="5 7" id="KW-0378">Hydrolase</keyword>
<evidence type="ECO:0000313" key="13">
    <source>
        <dbReference type="Proteomes" id="UP000219494"/>
    </source>
</evidence>
<protein>
    <recommendedName>
        <fullName evidence="7">Tricorn protease homolog</fullName>
        <ecNumber evidence="7">3.4.21.-</ecNumber>
    </recommendedName>
</protein>
<dbReference type="InterPro" id="IPR029414">
    <property type="entry name" value="Tricorn_PDZ"/>
</dbReference>
<dbReference type="Pfam" id="PF14684">
    <property type="entry name" value="Tricorn_C1"/>
    <property type="match status" value="1"/>
</dbReference>
<evidence type="ECO:0000256" key="1">
    <source>
        <dbReference type="ARBA" id="ARBA00004496"/>
    </source>
</evidence>
<feature type="active site" description="Charge relay system" evidence="8">
    <location>
        <position position="746"/>
    </location>
</feature>
<dbReference type="Gene3D" id="3.90.226.10">
    <property type="entry name" value="2-enoyl-CoA Hydratase, Chain A, domain 1"/>
    <property type="match status" value="1"/>
</dbReference>
<gene>
    <name evidence="12" type="ORF">SAMN06297144_2241</name>
</gene>
<dbReference type="PIRSF" id="PIRSF036421">
    <property type="entry name" value="Tricorn_protease"/>
    <property type="match status" value="1"/>
</dbReference>
<dbReference type="Pfam" id="PF26549">
    <property type="entry name" value="Tricorn_N"/>
    <property type="match status" value="1"/>
</dbReference>
<dbReference type="Gene3D" id="2.130.10.10">
    <property type="entry name" value="YVTN repeat-like/Quinoprotein amine dehydrogenase"/>
    <property type="match status" value="1"/>
</dbReference>
<dbReference type="Proteomes" id="UP000219494">
    <property type="component" value="Unassembled WGS sequence"/>
</dbReference>
<dbReference type="Gene3D" id="3.30.750.44">
    <property type="match status" value="1"/>
</dbReference>
<dbReference type="GO" id="GO:0006508">
    <property type="term" value="P:proteolysis"/>
    <property type="evidence" value="ECO:0007669"/>
    <property type="project" value="UniProtKB-UniRule"/>
</dbReference>
<dbReference type="PANTHER" id="PTHR43253:SF1">
    <property type="entry name" value="TRICORN PROTEASE HOMOLOG 2-RELATED"/>
    <property type="match status" value="1"/>
</dbReference>
<dbReference type="SMART" id="SM00245">
    <property type="entry name" value="TSPc"/>
    <property type="match status" value="1"/>
</dbReference>
<comment type="function">
    <text evidence="7">Degrades oligopeptides.</text>
</comment>
<dbReference type="CDD" id="cd07562">
    <property type="entry name" value="Peptidase_S41_TRI"/>
    <property type="match status" value="1"/>
</dbReference>
<evidence type="ECO:0000256" key="4">
    <source>
        <dbReference type="ARBA" id="ARBA00022670"/>
    </source>
</evidence>
<dbReference type="Gene3D" id="2.120.10.60">
    <property type="entry name" value="Tricorn protease N-terminal domain"/>
    <property type="match status" value="1"/>
</dbReference>
<dbReference type="InterPro" id="IPR005151">
    <property type="entry name" value="Tail-specific_protease"/>
</dbReference>
<feature type="active site" description="Charge relay system" evidence="8">
    <location>
        <position position="1027"/>
    </location>
</feature>
<evidence type="ECO:0000256" key="2">
    <source>
        <dbReference type="ARBA" id="ARBA00008524"/>
    </source>
</evidence>
<dbReference type="PANTHER" id="PTHR43253">
    <property type="entry name" value="TRICORN PROTEASE HOMOLOG 2-RELATED"/>
    <property type="match status" value="1"/>
</dbReference>
<keyword evidence="4 7" id="KW-0645">Protease</keyword>
<dbReference type="SUPFAM" id="SSF82171">
    <property type="entry name" value="DPP6 N-terminal domain-like"/>
    <property type="match status" value="2"/>
</dbReference>
<dbReference type="EC" id="3.4.21.-" evidence="7"/>
<evidence type="ECO:0000256" key="9">
    <source>
        <dbReference type="PIRSR" id="PIRSR036421-3"/>
    </source>
</evidence>
<feature type="signal peptide" evidence="10">
    <location>
        <begin position="1"/>
        <end position="18"/>
    </location>
</feature>
<dbReference type="Pfam" id="PF03572">
    <property type="entry name" value="Peptidase_S41"/>
    <property type="match status" value="1"/>
</dbReference>
<proteinExistence type="inferred from homology"/>
<keyword evidence="10" id="KW-0732">Signal</keyword>
<evidence type="ECO:0000256" key="6">
    <source>
        <dbReference type="ARBA" id="ARBA00022825"/>
    </source>
</evidence>
<evidence type="ECO:0000256" key="8">
    <source>
        <dbReference type="PIRSR" id="PIRSR036421-1"/>
    </source>
</evidence>
<dbReference type="Pfam" id="PF14685">
    <property type="entry name" value="PDZ_Tricorn"/>
    <property type="match status" value="1"/>
</dbReference>
<accession>A0A285QYS7</accession>
<evidence type="ECO:0000256" key="5">
    <source>
        <dbReference type="ARBA" id="ARBA00022801"/>
    </source>
</evidence>
<evidence type="ECO:0000313" key="12">
    <source>
        <dbReference type="EMBL" id="SOB87120.1"/>
    </source>
</evidence>
<dbReference type="EMBL" id="OBMI01000002">
    <property type="protein sequence ID" value="SOB87120.1"/>
    <property type="molecule type" value="Genomic_DNA"/>
</dbReference>
<feature type="active site" description="Nucleophile" evidence="8">
    <location>
        <position position="969"/>
    </location>
</feature>
<dbReference type="Gene3D" id="2.30.42.10">
    <property type="match status" value="1"/>
</dbReference>
<feature type="site" description="Transition state stabilizer; via amide nitrogen" evidence="9">
    <location>
        <position position="970"/>
    </location>
</feature>
<sequence length="1106" mass="120705">MRGACLLCAALSPVPAHAEAETNGERALIRFPTSCGDRIVFAARGQLWSVTGADHVAHRLTSGPGSVQMARCSPDGKWVAFTHVIGGSRDVYVVKASGGIPRRLTYRPDFNEWVVAWSADSQSVIFLSAHEDWSGRKLRPYSVPRGGGLPVPLPIDRSGHLSFSQDRKRMIYTRSFTDGAAWKRYQGGQAPDLFLHDFRTHADERLTDWKGTDAAPMWTGNTVYFLSDRDQHRRANIWALDLSSRKTRQVTFFDDYDVDAPSLNNGRITFSKGGSLWQLDLRSERLAMVPVTVPDDRARTGPRVTVVAAQLREYDTDYDVNYSISPDGRVAALAARGEIFTLPLGTGGATNLTGTTGAEEDHPSISPDGRFVAYTTDRSGEVQLVLRPASGGAEQPLTRFKSGFLYKPVWSPDGRWIAIHDAAHRLWLVPTHGGEARQVAYNRHHYMHETDEHDAVFSPDGRWLAYSLSRSNRLRELHLYDTGTGLDTVVSSPMESDYRPAFSGDGRFILFVSDRNDIPIYADRETNAVTVKSGGIYVASLAKGDVPPLAPRAEGQTGARSSATARVPGDVDLAGLMSRVVPLPVEPAKITDLQVRGDRVFYMSAPPPVMGGTLPGAASAVHRLDLNDASDTILVRDPSSFVVSADGSRIVFVRNGRWASVAAEGGNETPLPVAELSTTIVPRDEWREMFFTAWRLERDLYVDADMHGIDWQGVRDHYARLLPLIGSRSDLTWLINQMIGELSGSHLRSGGGDDGSGAKPSESVLLGADYALDQKSGRYRFARIYRGDSSRPDYRAPLGSPGVDVDVGDYLLAVNGVPLRAPQSPDEALIGAAGTVELTIASHQNGPARKVRVLPVSNDESLREVDHLAEKRALVSRLSGGRVAYIGLNDMGRLGMRQFVRQFYPQLGAEALLVDVRGNPGGNIDEILLERLRRTLSGMQTGRDRVPQTQPDQVVVGPKAMLIDSDSASDGEVFPLHFRAYGLGELIGSRTWGGIRGIRTDWTLLDGGTVTASEISFYDTEGQWSVENHGVEPDVPVETTPADVLADRDRPLEIAVERLTRKIGPVPKTLVPPPTGGSYPTFGVVPPTYLPAQTSGTSTSKVPDQP</sequence>
<keyword evidence="3 7" id="KW-0963">Cytoplasm</keyword>
<dbReference type="GO" id="GO:0008236">
    <property type="term" value="F:serine-type peptidase activity"/>
    <property type="evidence" value="ECO:0007669"/>
    <property type="project" value="UniProtKB-UniRule"/>
</dbReference>
<comment type="similarity">
    <text evidence="2 7">Belongs to the peptidase S41B family.</text>
</comment>
<dbReference type="InterPro" id="IPR015943">
    <property type="entry name" value="WD40/YVTN_repeat-like_dom_sf"/>
</dbReference>
<organism evidence="12 13">
    <name type="scientific">Sphingomonas guangdongensis</name>
    <dbReference type="NCBI Taxonomy" id="1141890"/>
    <lineage>
        <taxon>Bacteria</taxon>
        <taxon>Pseudomonadati</taxon>
        <taxon>Pseudomonadota</taxon>
        <taxon>Alphaproteobacteria</taxon>
        <taxon>Sphingomonadales</taxon>
        <taxon>Sphingomonadaceae</taxon>
        <taxon>Sphingomonas</taxon>
    </lineage>
</organism>
<name>A0A285QYS7_9SPHN</name>
<evidence type="ECO:0000259" key="11">
    <source>
        <dbReference type="SMART" id="SM00245"/>
    </source>
</evidence>
<dbReference type="InterPro" id="IPR012393">
    <property type="entry name" value="Tricorn_protease"/>
</dbReference>
<dbReference type="Pfam" id="PF26550">
    <property type="entry name" value="Tricorn_2nd"/>
    <property type="match status" value="1"/>
</dbReference>
<dbReference type="InterPro" id="IPR029045">
    <property type="entry name" value="ClpP/crotonase-like_dom_sf"/>
</dbReference>
<feature type="domain" description="Tail specific protease" evidence="11">
    <location>
        <begin position="846"/>
        <end position="1038"/>
    </location>
</feature>
<dbReference type="InterPro" id="IPR036034">
    <property type="entry name" value="PDZ_sf"/>
</dbReference>
<keyword evidence="6 7" id="KW-0720">Serine protease</keyword>
<dbReference type="InterPro" id="IPR028204">
    <property type="entry name" value="Tricorn_C1"/>
</dbReference>
<keyword evidence="13" id="KW-1185">Reference proteome</keyword>
<evidence type="ECO:0000256" key="7">
    <source>
        <dbReference type="PIRNR" id="PIRNR036421"/>
    </source>
</evidence>
<reference evidence="12 13" key="1">
    <citation type="submission" date="2017-07" db="EMBL/GenBank/DDBJ databases">
        <authorList>
            <person name="Sun Z.S."/>
            <person name="Albrecht U."/>
            <person name="Echele G."/>
            <person name="Lee C.C."/>
        </authorList>
    </citation>
    <scope>NUCLEOTIDE SEQUENCE [LARGE SCALE GENOMIC DNA]</scope>
    <source>
        <strain evidence="12 13">CGMCC 1.12672</strain>
    </source>
</reference>
<comment type="subcellular location">
    <subcellularLocation>
        <location evidence="1 7">Cytoplasm</location>
    </subcellularLocation>
</comment>
<dbReference type="AlphaFoldDB" id="A0A285QYS7"/>
<evidence type="ECO:0000256" key="10">
    <source>
        <dbReference type="SAM" id="SignalP"/>
    </source>
</evidence>